<dbReference type="Pfam" id="PF22022">
    <property type="entry name" value="Phage_int_M"/>
    <property type="match status" value="1"/>
</dbReference>
<evidence type="ECO:0000259" key="7">
    <source>
        <dbReference type="PROSITE" id="PS51900"/>
    </source>
</evidence>
<accession>A0ABS1ZJQ3</accession>
<dbReference type="InterPro" id="IPR002104">
    <property type="entry name" value="Integrase_catalytic"/>
</dbReference>
<evidence type="ECO:0000256" key="3">
    <source>
        <dbReference type="ARBA" id="ARBA00023125"/>
    </source>
</evidence>
<dbReference type="EMBL" id="JAAEBW010000009">
    <property type="protein sequence ID" value="MBM1196711.1"/>
    <property type="molecule type" value="Genomic_DNA"/>
</dbReference>
<sequence length="409" mass="46060">MPLTDTAVRQAKPRDKDFTLSDLDGLSLFVAANGKKSWHFRFSWHGKQPRISLGTYPEITLREARELRDQARALVAKGIDPRLERKQAKHAAGAEVENTFEVVANRWYDFKSPRLVAAVKGGAAQSRRYLDKDLIPMLGKIPISQIKRADVLAAVHRVEKRGALNVAEKCRTWLNQIFRYAMAQGLIETNPAADIDIVAAVQPPAKHNPFLKRSELKPFLLDLRNFKGSVFTMHAIRLLLLTGVRTGELRAATPDQFDLDAALWTIPADNVKQLRSRVRTEGDVIPPYLVPLSRQAVEVVRALKGMTGDHCRLLLPGRNHPNTPMSENTVNSAIKKMGYEGRLTGHGIRATLSTALNEMGYKEDWIEAQLSHAGDNKVRKTYNHAEYVEQRRVMMQEWADFLDMTEAAD</sequence>
<dbReference type="Proteomes" id="UP000809529">
    <property type="component" value="Unassembled WGS sequence"/>
</dbReference>
<dbReference type="Gene3D" id="3.30.160.390">
    <property type="entry name" value="Integrase, DNA-binding domain"/>
    <property type="match status" value="1"/>
</dbReference>
<dbReference type="SUPFAM" id="SSF56349">
    <property type="entry name" value="DNA breaking-rejoining enzymes"/>
    <property type="match status" value="1"/>
</dbReference>
<dbReference type="CDD" id="cd00801">
    <property type="entry name" value="INT_P4_C"/>
    <property type="match status" value="1"/>
</dbReference>
<evidence type="ECO:0000313" key="8">
    <source>
        <dbReference type="EMBL" id="MBM1196711.1"/>
    </source>
</evidence>
<organism evidence="8 9">
    <name type="scientific">Pseudomonas weihenstephanensis</name>
    <dbReference type="NCBI Taxonomy" id="1608994"/>
    <lineage>
        <taxon>Bacteria</taxon>
        <taxon>Pseudomonadati</taxon>
        <taxon>Pseudomonadota</taxon>
        <taxon>Gammaproteobacteria</taxon>
        <taxon>Pseudomonadales</taxon>
        <taxon>Pseudomonadaceae</taxon>
        <taxon>Pseudomonas</taxon>
    </lineage>
</organism>
<name>A0ABS1ZJQ3_9PSED</name>
<evidence type="ECO:0000256" key="5">
    <source>
        <dbReference type="PROSITE-ProRule" id="PRU01248"/>
    </source>
</evidence>
<dbReference type="PANTHER" id="PTHR30629">
    <property type="entry name" value="PROPHAGE INTEGRASE"/>
    <property type="match status" value="1"/>
</dbReference>
<dbReference type="InterPro" id="IPR044068">
    <property type="entry name" value="CB"/>
</dbReference>
<dbReference type="RefSeq" id="WP_203303309.1">
    <property type="nucleotide sequence ID" value="NZ_JAAEBW010000009.1"/>
</dbReference>
<dbReference type="PROSITE" id="PS51900">
    <property type="entry name" value="CB"/>
    <property type="match status" value="1"/>
</dbReference>
<keyword evidence="3 5" id="KW-0238">DNA-binding</keyword>
<comment type="caution">
    <text evidence="8">The sequence shown here is derived from an EMBL/GenBank/DDBJ whole genome shotgun (WGS) entry which is preliminary data.</text>
</comment>
<feature type="domain" description="Tyr recombinase" evidence="6">
    <location>
        <begin position="206"/>
        <end position="395"/>
    </location>
</feature>
<dbReference type="Pfam" id="PF00589">
    <property type="entry name" value="Phage_integrase"/>
    <property type="match status" value="1"/>
</dbReference>
<evidence type="ECO:0000313" key="9">
    <source>
        <dbReference type="Proteomes" id="UP000809529"/>
    </source>
</evidence>
<dbReference type="Gene3D" id="1.10.443.10">
    <property type="entry name" value="Intergrase catalytic core"/>
    <property type="match status" value="1"/>
</dbReference>
<keyword evidence="4" id="KW-0233">DNA recombination</keyword>
<dbReference type="InterPro" id="IPR053876">
    <property type="entry name" value="Phage_int_M"/>
</dbReference>
<dbReference type="InterPro" id="IPR010998">
    <property type="entry name" value="Integrase_recombinase_N"/>
</dbReference>
<dbReference type="InterPro" id="IPR038488">
    <property type="entry name" value="Integrase_DNA-bd_sf"/>
</dbReference>
<dbReference type="Gene3D" id="1.10.150.130">
    <property type="match status" value="1"/>
</dbReference>
<dbReference type="PANTHER" id="PTHR30629:SF2">
    <property type="entry name" value="PROPHAGE INTEGRASE INTS-RELATED"/>
    <property type="match status" value="1"/>
</dbReference>
<dbReference type="GO" id="GO:0003677">
    <property type="term" value="F:DNA binding"/>
    <property type="evidence" value="ECO:0007669"/>
    <property type="project" value="UniProtKB-KW"/>
</dbReference>
<evidence type="ECO:0000256" key="1">
    <source>
        <dbReference type="ARBA" id="ARBA00008857"/>
    </source>
</evidence>
<comment type="similarity">
    <text evidence="1">Belongs to the 'phage' integrase family.</text>
</comment>
<dbReference type="InterPro" id="IPR013762">
    <property type="entry name" value="Integrase-like_cat_sf"/>
</dbReference>
<reference evidence="8 9" key="1">
    <citation type="submission" date="2020-01" db="EMBL/GenBank/DDBJ databases">
        <title>Comparative genomics of meat spoilage bacteria.</title>
        <authorList>
            <person name="Hilgarth M."/>
            <person name="Vogel R.F."/>
        </authorList>
    </citation>
    <scope>NUCLEOTIDE SEQUENCE [LARGE SCALE GENOMIC DNA]</scope>
    <source>
        <strain evidence="8 9">TMW2.2077</strain>
    </source>
</reference>
<protein>
    <submittedName>
        <fullName evidence="8">Integrase arm-type DNA-binding domain-containing protein</fullName>
    </submittedName>
</protein>
<dbReference type="PROSITE" id="PS51898">
    <property type="entry name" value="TYR_RECOMBINASE"/>
    <property type="match status" value="1"/>
</dbReference>
<evidence type="ECO:0000259" key="6">
    <source>
        <dbReference type="PROSITE" id="PS51898"/>
    </source>
</evidence>
<dbReference type="InterPro" id="IPR025166">
    <property type="entry name" value="Integrase_DNA_bind_dom"/>
</dbReference>
<dbReference type="Pfam" id="PF13356">
    <property type="entry name" value="Arm-DNA-bind_3"/>
    <property type="match status" value="1"/>
</dbReference>
<keyword evidence="2" id="KW-0229">DNA integration</keyword>
<dbReference type="InterPro" id="IPR011010">
    <property type="entry name" value="DNA_brk_join_enz"/>
</dbReference>
<gene>
    <name evidence="8" type="ORF">GYN02_16215</name>
</gene>
<keyword evidence="9" id="KW-1185">Reference proteome</keyword>
<dbReference type="InterPro" id="IPR050808">
    <property type="entry name" value="Phage_Integrase"/>
</dbReference>
<feature type="domain" description="Core-binding (CB)" evidence="7">
    <location>
        <begin position="98"/>
        <end position="182"/>
    </location>
</feature>
<evidence type="ECO:0000256" key="2">
    <source>
        <dbReference type="ARBA" id="ARBA00022908"/>
    </source>
</evidence>
<proteinExistence type="inferred from homology"/>
<evidence type="ECO:0000256" key="4">
    <source>
        <dbReference type="ARBA" id="ARBA00023172"/>
    </source>
</evidence>